<dbReference type="InterPro" id="IPR036388">
    <property type="entry name" value="WH-like_DNA-bd_sf"/>
</dbReference>
<evidence type="ECO:0000256" key="1">
    <source>
        <dbReference type="ARBA" id="ARBA00023015"/>
    </source>
</evidence>
<dbReference type="GO" id="GO:0006355">
    <property type="term" value="P:regulation of DNA-templated transcription"/>
    <property type="evidence" value="ECO:0007669"/>
    <property type="project" value="InterPro"/>
</dbReference>
<evidence type="ECO:0000256" key="3">
    <source>
        <dbReference type="ARBA" id="ARBA00023163"/>
    </source>
</evidence>
<name>A0A290HC67_9BACT</name>
<dbReference type="Pfam" id="PF13545">
    <property type="entry name" value="HTH_Crp_2"/>
    <property type="match status" value="1"/>
</dbReference>
<protein>
    <recommendedName>
        <fullName evidence="4">HTH crp-type domain-containing protein</fullName>
    </recommendedName>
</protein>
<sequence>MESSRIRIDSINLSSILSNDEFKSIPIKKFHKGNLAYDNKSLVLYVFKSGKAKAIIYENDEEFILYYLIKDNIIIPEESCVIEFLEESEVYLIDAEKFSHFFRNEKFSTAVIASLKQRAVMERRIIKNLVFKSCKNKLASFLLEVAAAQNGNNIENNSSITLKLSVKELSAFIGSKRQTTSTIFNEFLKKNILEKKNSTCYIIKNLPKLKEWTTVSS</sequence>
<accession>A0A290HC67</accession>
<dbReference type="OrthoDB" id="5353721at2"/>
<keyword evidence="2" id="KW-0238">DNA-binding</keyword>
<feature type="domain" description="HTH crp-type" evidence="4">
    <location>
        <begin position="132"/>
        <end position="207"/>
    </location>
</feature>
<dbReference type="InterPro" id="IPR036390">
    <property type="entry name" value="WH_DNA-bd_sf"/>
</dbReference>
<keyword evidence="1" id="KW-0805">Transcription regulation</keyword>
<dbReference type="Proteomes" id="UP000217349">
    <property type="component" value="Chromosome"/>
</dbReference>
<proteinExistence type="predicted"/>
<dbReference type="InterPro" id="IPR012318">
    <property type="entry name" value="HTH_CRP"/>
</dbReference>
<gene>
    <name evidence="5" type="ORF">SJPD1_1031</name>
</gene>
<dbReference type="AlphaFoldDB" id="A0A290HC67"/>
<dbReference type="EMBL" id="CP023275">
    <property type="protein sequence ID" value="ATB69143.1"/>
    <property type="molecule type" value="Genomic_DNA"/>
</dbReference>
<evidence type="ECO:0000313" key="6">
    <source>
        <dbReference type="Proteomes" id="UP000217349"/>
    </source>
</evidence>
<keyword evidence="3" id="KW-0804">Transcription</keyword>
<reference evidence="6" key="1">
    <citation type="submission" date="2017-09" db="EMBL/GenBank/DDBJ databases">
        <title>The complete genome of Sulfurospirillum sp. JPD-1.</title>
        <authorList>
            <person name="Goris T."/>
        </authorList>
    </citation>
    <scope>NUCLEOTIDE SEQUENCE [LARGE SCALE GENOMIC DNA]</scope>
    <source>
        <strain evidence="6">JPD-1</strain>
    </source>
</reference>
<dbReference type="SUPFAM" id="SSF46785">
    <property type="entry name" value="Winged helix' DNA-binding domain"/>
    <property type="match status" value="1"/>
</dbReference>
<dbReference type="InterPro" id="IPR014710">
    <property type="entry name" value="RmlC-like_jellyroll"/>
</dbReference>
<dbReference type="InterPro" id="IPR018490">
    <property type="entry name" value="cNMP-bd_dom_sf"/>
</dbReference>
<evidence type="ECO:0000256" key="2">
    <source>
        <dbReference type="ARBA" id="ARBA00023125"/>
    </source>
</evidence>
<dbReference type="Gene3D" id="1.10.10.10">
    <property type="entry name" value="Winged helix-like DNA-binding domain superfamily/Winged helix DNA-binding domain"/>
    <property type="match status" value="1"/>
</dbReference>
<dbReference type="RefSeq" id="WP_088437273.1">
    <property type="nucleotide sequence ID" value="NZ_CP021979.1"/>
</dbReference>
<dbReference type="PROSITE" id="PS51063">
    <property type="entry name" value="HTH_CRP_2"/>
    <property type="match status" value="1"/>
</dbReference>
<dbReference type="Gene3D" id="2.60.120.10">
    <property type="entry name" value="Jelly Rolls"/>
    <property type="match status" value="1"/>
</dbReference>
<organism evidence="5 6">
    <name type="scientific">Sulfurospirillum diekertiae</name>
    <dbReference type="NCBI Taxonomy" id="1854492"/>
    <lineage>
        <taxon>Bacteria</taxon>
        <taxon>Pseudomonadati</taxon>
        <taxon>Campylobacterota</taxon>
        <taxon>Epsilonproteobacteria</taxon>
        <taxon>Campylobacterales</taxon>
        <taxon>Sulfurospirillaceae</taxon>
        <taxon>Sulfurospirillum</taxon>
    </lineage>
</organism>
<dbReference type="KEGG" id="sulj:SJPD1_1031"/>
<evidence type="ECO:0000313" key="5">
    <source>
        <dbReference type="EMBL" id="ATB69143.1"/>
    </source>
</evidence>
<evidence type="ECO:0000259" key="4">
    <source>
        <dbReference type="PROSITE" id="PS51063"/>
    </source>
</evidence>
<dbReference type="GO" id="GO:0003677">
    <property type="term" value="F:DNA binding"/>
    <property type="evidence" value="ECO:0007669"/>
    <property type="project" value="UniProtKB-KW"/>
</dbReference>
<dbReference type="SUPFAM" id="SSF51206">
    <property type="entry name" value="cAMP-binding domain-like"/>
    <property type="match status" value="1"/>
</dbReference>